<evidence type="ECO:0000313" key="2">
    <source>
        <dbReference type="EMBL" id="KAK1493645.1"/>
    </source>
</evidence>
<dbReference type="EMBL" id="MPDP01000024">
    <property type="protein sequence ID" value="KAK1493645.1"/>
    <property type="molecule type" value="Genomic_DNA"/>
</dbReference>
<organism evidence="2 3">
    <name type="scientific">Colletotrichum cuscutae</name>
    <dbReference type="NCBI Taxonomy" id="1209917"/>
    <lineage>
        <taxon>Eukaryota</taxon>
        <taxon>Fungi</taxon>
        <taxon>Dikarya</taxon>
        <taxon>Ascomycota</taxon>
        <taxon>Pezizomycotina</taxon>
        <taxon>Sordariomycetes</taxon>
        <taxon>Hypocreomycetidae</taxon>
        <taxon>Glomerellales</taxon>
        <taxon>Glomerellaceae</taxon>
        <taxon>Colletotrichum</taxon>
        <taxon>Colletotrichum acutatum species complex</taxon>
    </lineage>
</organism>
<sequence>MTTYIRRNVPCVFRETSSLPKDHPRQTRRRTDARARTRTDNTSDGTAQDRAWQNHTTNDSQRKWDQDKPSSERTNKAPSASHPSSISMFGILAFLHLPTNILAFLPVGGTSRTDTVLKGSSIVVPLPRHSRLSSPSGLASCNI</sequence>
<dbReference type="Proteomes" id="UP001239213">
    <property type="component" value="Unassembled WGS sequence"/>
</dbReference>
<feature type="compositionally biased region" description="Basic and acidic residues" evidence="1">
    <location>
        <begin position="60"/>
        <end position="75"/>
    </location>
</feature>
<protein>
    <submittedName>
        <fullName evidence="2">Uncharacterized protein</fullName>
    </submittedName>
</protein>
<name>A0AAI9YAR4_9PEZI</name>
<reference evidence="2" key="1">
    <citation type="submission" date="2016-11" db="EMBL/GenBank/DDBJ databases">
        <title>The genome sequence of Colletotrichum cuscutae.</title>
        <authorList>
            <person name="Baroncelli R."/>
        </authorList>
    </citation>
    <scope>NUCLEOTIDE SEQUENCE</scope>
    <source>
        <strain evidence="2">IMI 304802</strain>
    </source>
</reference>
<gene>
    <name evidence="2" type="ORF">CCUS01_02946</name>
</gene>
<proteinExistence type="predicted"/>
<feature type="compositionally biased region" description="Polar residues" evidence="1">
    <location>
        <begin position="42"/>
        <end position="59"/>
    </location>
</feature>
<feature type="compositionally biased region" description="Basic and acidic residues" evidence="1">
    <location>
        <begin position="20"/>
        <end position="41"/>
    </location>
</feature>
<accession>A0AAI9YAR4</accession>
<feature type="region of interest" description="Disordered" evidence="1">
    <location>
        <begin position="15"/>
        <end position="83"/>
    </location>
</feature>
<comment type="caution">
    <text evidence="2">The sequence shown here is derived from an EMBL/GenBank/DDBJ whole genome shotgun (WGS) entry which is preliminary data.</text>
</comment>
<keyword evidence="3" id="KW-1185">Reference proteome</keyword>
<dbReference type="AlphaFoldDB" id="A0AAI9YAR4"/>
<evidence type="ECO:0000313" key="3">
    <source>
        <dbReference type="Proteomes" id="UP001239213"/>
    </source>
</evidence>
<evidence type="ECO:0000256" key="1">
    <source>
        <dbReference type="SAM" id="MobiDB-lite"/>
    </source>
</evidence>